<dbReference type="AlphaFoldDB" id="A0A9P6DR57"/>
<accession>A0A9P6DR57</accession>
<keyword evidence="2" id="KW-1185">Reference proteome</keyword>
<sequence length="106" mass="12319">MHKIALGYYQWHPMRRQCCGTFHNFRYQNPLTREKLVNYITTQSIRSFQWIHHPSTRRCHLAATAPHEFMSRACAVTSVAAVLKLCSCKPGVTFNDVLRKPRAESN</sequence>
<reference evidence="1" key="1">
    <citation type="journal article" date="2020" name="Nat. Commun.">
        <title>Large-scale genome sequencing of mycorrhizal fungi provides insights into the early evolution of symbiotic traits.</title>
        <authorList>
            <person name="Miyauchi S."/>
            <person name="Kiss E."/>
            <person name="Kuo A."/>
            <person name="Drula E."/>
            <person name="Kohler A."/>
            <person name="Sanchez-Garcia M."/>
            <person name="Morin E."/>
            <person name="Andreopoulos B."/>
            <person name="Barry K.W."/>
            <person name="Bonito G."/>
            <person name="Buee M."/>
            <person name="Carver A."/>
            <person name="Chen C."/>
            <person name="Cichocki N."/>
            <person name="Clum A."/>
            <person name="Culley D."/>
            <person name="Crous P.W."/>
            <person name="Fauchery L."/>
            <person name="Girlanda M."/>
            <person name="Hayes R.D."/>
            <person name="Keri Z."/>
            <person name="LaButti K."/>
            <person name="Lipzen A."/>
            <person name="Lombard V."/>
            <person name="Magnuson J."/>
            <person name="Maillard F."/>
            <person name="Murat C."/>
            <person name="Nolan M."/>
            <person name="Ohm R.A."/>
            <person name="Pangilinan J."/>
            <person name="Pereira M.F."/>
            <person name="Perotto S."/>
            <person name="Peter M."/>
            <person name="Pfister S."/>
            <person name="Riley R."/>
            <person name="Sitrit Y."/>
            <person name="Stielow J.B."/>
            <person name="Szollosi G."/>
            <person name="Zifcakova L."/>
            <person name="Stursova M."/>
            <person name="Spatafora J.W."/>
            <person name="Tedersoo L."/>
            <person name="Vaario L.M."/>
            <person name="Yamada A."/>
            <person name="Yan M."/>
            <person name="Wang P."/>
            <person name="Xu J."/>
            <person name="Bruns T."/>
            <person name="Baldrian P."/>
            <person name="Vilgalys R."/>
            <person name="Dunand C."/>
            <person name="Henrissat B."/>
            <person name="Grigoriev I.V."/>
            <person name="Hibbett D."/>
            <person name="Nagy L.G."/>
            <person name="Martin F.M."/>
        </authorList>
    </citation>
    <scope>NUCLEOTIDE SEQUENCE</scope>
    <source>
        <strain evidence="1">UP504</strain>
    </source>
</reference>
<protein>
    <submittedName>
        <fullName evidence="1">Uncharacterized protein</fullName>
    </submittedName>
</protein>
<dbReference type="Proteomes" id="UP000886523">
    <property type="component" value="Unassembled WGS sequence"/>
</dbReference>
<proteinExistence type="predicted"/>
<evidence type="ECO:0000313" key="2">
    <source>
        <dbReference type="Proteomes" id="UP000886523"/>
    </source>
</evidence>
<organism evidence="1 2">
    <name type="scientific">Hydnum rufescens UP504</name>
    <dbReference type="NCBI Taxonomy" id="1448309"/>
    <lineage>
        <taxon>Eukaryota</taxon>
        <taxon>Fungi</taxon>
        <taxon>Dikarya</taxon>
        <taxon>Basidiomycota</taxon>
        <taxon>Agaricomycotina</taxon>
        <taxon>Agaricomycetes</taxon>
        <taxon>Cantharellales</taxon>
        <taxon>Hydnaceae</taxon>
        <taxon>Hydnum</taxon>
    </lineage>
</organism>
<name>A0A9P6DR57_9AGAM</name>
<evidence type="ECO:0000313" key="1">
    <source>
        <dbReference type="EMBL" id="KAF9511821.1"/>
    </source>
</evidence>
<dbReference type="EMBL" id="MU128995">
    <property type="protein sequence ID" value="KAF9511821.1"/>
    <property type="molecule type" value="Genomic_DNA"/>
</dbReference>
<comment type="caution">
    <text evidence="1">The sequence shown here is derived from an EMBL/GenBank/DDBJ whole genome shotgun (WGS) entry which is preliminary data.</text>
</comment>
<gene>
    <name evidence="1" type="ORF">BS47DRAFT_1133561</name>
</gene>